<reference evidence="6" key="1">
    <citation type="submission" date="2010-06" db="EMBL/GenBank/DDBJ databases">
        <authorList>
            <person name="Muzny D."/>
            <person name="Qin X."/>
            <person name="Buhay C."/>
            <person name="Dugan-Rocha S."/>
            <person name="Ding Y."/>
            <person name="Chen G."/>
            <person name="Hawes A."/>
            <person name="Holder M."/>
            <person name="Jhangiani S."/>
            <person name="Johnson A."/>
            <person name="Khan Z."/>
            <person name="Li Z."/>
            <person name="Liu W."/>
            <person name="Liu X."/>
            <person name="Perez L."/>
            <person name="Shen H."/>
            <person name="Wang Q."/>
            <person name="Watt J."/>
            <person name="Xi L."/>
            <person name="Xin Y."/>
            <person name="Zhou J."/>
            <person name="Deng J."/>
            <person name="Jiang H."/>
            <person name="Liu Y."/>
            <person name="Qu J."/>
            <person name="Song X.-Z."/>
            <person name="Zhang L."/>
            <person name="Villasana D."/>
            <person name="Johnson A."/>
            <person name="Liu J."/>
            <person name="Liyanage D."/>
            <person name="Lorensuhewa L."/>
            <person name="Robinson T."/>
            <person name="Song A."/>
            <person name="Song B.-B."/>
            <person name="Dinh H."/>
            <person name="Thornton R."/>
            <person name="Coyle M."/>
            <person name="Francisco L."/>
            <person name="Jackson L."/>
            <person name="Javaid M."/>
            <person name="Korchina V."/>
            <person name="Kovar C."/>
            <person name="Mata R."/>
            <person name="Mathew T."/>
            <person name="Ngo R."/>
            <person name="Nguyen L."/>
            <person name="Nguyen N."/>
            <person name="Okwuonu G."/>
            <person name="Ongeri F."/>
            <person name="Pham C."/>
            <person name="Simmons D."/>
            <person name="Wilczek-Boney K."/>
            <person name="Hale W."/>
            <person name="Jakkamsetti A."/>
            <person name="Pham P."/>
            <person name="Ruth R."/>
            <person name="San Lucas F."/>
            <person name="Warren J."/>
            <person name="Zhang J."/>
            <person name="Zhao Z."/>
            <person name="Zhou C."/>
            <person name="Zhu D."/>
            <person name="Lee S."/>
            <person name="Bess C."/>
            <person name="Blankenburg K."/>
            <person name="Forbes L."/>
            <person name="Fu Q."/>
            <person name="Gubbala S."/>
            <person name="Hirani K."/>
            <person name="Jayaseelan J.C."/>
            <person name="Lara F."/>
            <person name="Munidasa M."/>
            <person name="Palculict T."/>
            <person name="Patil S."/>
            <person name="Pu L.-L."/>
            <person name="Saada N."/>
            <person name="Tang L."/>
            <person name="Weissenberger G."/>
            <person name="Zhu Y."/>
            <person name="Hemphill L."/>
            <person name="Shang Y."/>
            <person name="Youmans B."/>
            <person name="Ayvaz T."/>
            <person name="Ross M."/>
            <person name="Santibanez J."/>
            <person name="Aqrawi P."/>
            <person name="Gross S."/>
            <person name="Joshi V."/>
            <person name="Fowler G."/>
            <person name="Nazareth L."/>
            <person name="Reid J."/>
            <person name="Worley K."/>
            <person name="Petrosino J."/>
            <person name="Highlander S."/>
            <person name="Gibbs R."/>
        </authorList>
    </citation>
    <scope>NUCLEOTIDE SEQUENCE [LARGE SCALE GENOMIC DNA]</scope>
    <source>
        <strain evidence="6">ATCC 33030</strain>
    </source>
</reference>
<keyword evidence="1 4" id="KW-0732">Signal</keyword>
<comment type="caution">
    <text evidence="6">The sequence shown here is derived from an EMBL/GenBank/DDBJ whole genome shotgun (WGS) entry which is preliminary data.</text>
</comment>
<dbReference type="EMBL" id="ACLJ02000003">
    <property type="protein sequence ID" value="EFK53620.1"/>
    <property type="molecule type" value="Genomic_DNA"/>
</dbReference>
<evidence type="ECO:0000256" key="2">
    <source>
        <dbReference type="ARBA" id="ARBA00093774"/>
    </source>
</evidence>
<proteinExistence type="inferred from homology"/>
<dbReference type="InterPro" id="IPR058644">
    <property type="entry name" value="Mtb12-like_C"/>
</dbReference>
<dbReference type="Proteomes" id="UP000004208">
    <property type="component" value="Unassembled WGS sequence"/>
</dbReference>
<feature type="domain" description="Low molecular weight antigen MTB12-like C-terminal" evidence="5">
    <location>
        <begin position="50"/>
        <end position="161"/>
    </location>
</feature>
<dbReference type="STRING" id="585529.HMPREF0291_11277"/>
<dbReference type="RefSeq" id="WP_005289606.1">
    <property type="nucleotide sequence ID" value="NZ_CM000961.1"/>
</dbReference>
<evidence type="ECO:0000313" key="7">
    <source>
        <dbReference type="Proteomes" id="UP000004208"/>
    </source>
</evidence>
<feature type="chain" id="PRO_5038389560" description="Low molecular weight antigen MTB12-like C-terminal domain-containing protein" evidence="4">
    <location>
        <begin position="21"/>
        <end position="235"/>
    </location>
</feature>
<evidence type="ECO:0000256" key="1">
    <source>
        <dbReference type="ARBA" id="ARBA00022729"/>
    </source>
</evidence>
<feature type="signal peptide" evidence="4">
    <location>
        <begin position="1"/>
        <end position="20"/>
    </location>
</feature>
<evidence type="ECO:0000256" key="3">
    <source>
        <dbReference type="SAM" id="MobiDB-lite"/>
    </source>
</evidence>
<accession>D7WEP3</accession>
<dbReference type="Pfam" id="PF26580">
    <property type="entry name" value="Mtb12_C"/>
    <property type="match status" value="1"/>
</dbReference>
<sequence length="235" mass="23753">MKARKLIAVTAAFGAALSLAACSDEENGAEETAVATETNVATEQAAPAEMPNAVQLNEILARATDPNLPMEERTRTVQGGENAVELFDVMTKAKQESGADFQVVEPILPGYTPNEVLAAVNFTQPEQGPSVAENVSFVYENGAWKLSQSWACILIRNTVAPEQVPQMCEATPEGEGVAPAPAPEGAPAPAPEGAPAPAPEGAPAPAPGGAPAPAPAPEGAPAPAPAPEGAPAPAL</sequence>
<name>D7WEP3_9CORY</name>
<dbReference type="HOGENOM" id="CLU_084151_0_0_11"/>
<gene>
    <name evidence="6" type="ORF">HMPREF0291_11277</name>
</gene>
<evidence type="ECO:0000256" key="4">
    <source>
        <dbReference type="SAM" id="SignalP"/>
    </source>
</evidence>
<feature type="region of interest" description="Disordered" evidence="3">
    <location>
        <begin position="169"/>
        <end position="235"/>
    </location>
</feature>
<dbReference type="eggNOG" id="ENOG5031EAK">
    <property type="taxonomic scope" value="Bacteria"/>
</dbReference>
<keyword evidence="7" id="KW-1185">Reference proteome</keyword>
<feature type="compositionally biased region" description="Pro residues" evidence="3">
    <location>
        <begin position="180"/>
        <end position="235"/>
    </location>
</feature>
<protein>
    <recommendedName>
        <fullName evidence="5">Low molecular weight antigen MTB12-like C-terminal domain-containing protein</fullName>
    </recommendedName>
</protein>
<organism evidence="6 7">
    <name type="scientific">Corynebacterium genitalium ATCC 33030</name>
    <dbReference type="NCBI Taxonomy" id="585529"/>
    <lineage>
        <taxon>Bacteria</taxon>
        <taxon>Bacillati</taxon>
        <taxon>Actinomycetota</taxon>
        <taxon>Actinomycetes</taxon>
        <taxon>Mycobacteriales</taxon>
        <taxon>Corynebacteriaceae</taxon>
        <taxon>Corynebacterium</taxon>
    </lineage>
</organism>
<evidence type="ECO:0000259" key="5">
    <source>
        <dbReference type="Pfam" id="PF26580"/>
    </source>
</evidence>
<dbReference type="OrthoDB" id="4567960at2"/>
<dbReference type="AlphaFoldDB" id="D7WEP3"/>
<dbReference type="PROSITE" id="PS51257">
    <property type="entry name" value="PROKAR_LIPOPROTEIN"/>
    <property type="match status" value="1"/>
</dbReference>
<comment type="similarity">
    <text evidence="2">Belongs to the MTB12 family.</text>
</comment>
<evidence type="ECO:0000313" key="6">
    <source>
        <dbReference type="EMBL" id="EFK53620.1"/>
    </source>
</evidence>